<dbReference type="EMBL" id="SDPQ02000002">
    <property type="protein sequence ID" value="KAA1397596.1"/>
    <property type="molecule type" value="Genomic_DNA"/>
</dbReference>
<dbReference type="Proteomes" id="UP000380867">
    <property type="component" value="Unassembled WGS sequence"/>
</dbReference>
<dbReference type="Gene3D" id="1.20.150.30">
    <property type="entry name" value="Zincin-like metallopeptidase, N-terminal domain"/>
    <property type="match status" value="1"/>
</dbReference>
<evidence type="ECO:0000256" key="1">
    <source>
        <dbReference type="SAM" id="MobiDB-lite"/>
    </source>
</evidence>
<keyword evidence="2" id="KW-0378">Hydrolase</keyword>
<dbReference type="AlphaFoldDB" id="A0A5M4FEP5"/>
<keyword evidence="2" id="KW-0482">Metalloprotease</keyword>
<sequence length="435" mass="46532">MAENENDEPDNPFKGTPMEQLFGAFSGGEMDMHQIMGQMQKMFAPHEGSVNFDLAKDIARHTVAAAGPDPSPNSAQQGAVDDAAQLAESWLDTVTSIPVGATTATAWSRAEWIEATSGTWQQLVEPIAAHVVKAMGEALPEEAKAMAGPLMGMLSQAGGAMFGQQVGQALGGLAGEIVSSTEIGIPLGPERIAAVLPSGVEAFGEGLEHPASDVLLYIVLRECAHHRLFHHSPWLRPALVGAIEEFGRGTRIDVGAIESQLQGLDPSRPEEIQEALAGGLFEPERTPEQQRALDRLETLLAFIEGWVDEIVTQATKDRMPAAAPLAEAMRRRRAAGGPAEQTFASLVGLELRPRKLREATTLWAALRDRQGPDARDAVWSHPDLMPSAADLDDPLGFAQGEHRTQSDDDFDAALGELLDNDPGEASDGEPDGTRE</sequence>
<dbReference type="OrthoDB" id="8478472at2"/>
<keyword evidence="3" id="KW-1185">Reference proteome</keyword>
<dbReference type="Pfam" id="PF10103">
    <property type="entry name" value="Zincin_2"/>
    <property type="match status" value="1"/>
</dbReference>
<dbReference type="GO" id="GO:0006508">
    <property type="term" value="P:proteolysis"/>
    <property type="evidence" value="ECO:0007669"/>
    <property type="project" value="UniProtKB-KW"/>
</dbReference>
<accession>A0A5M4FEP5</accession>
<dbReference type="PANTHER" id="PTHR39420:SF2">
    <property type="entry name" value="HYDROLASE"/>
    <property type="match status" value="1"/>
</dbReference>
<evidence type="ECO:0000313" key="3">
    <source>
        <dbReference type="Proteomes" id="UP000380867"/>
    </source>
</evidence>
<dbReference type="InterPro" id="IPR042271">
    <property type="entry name" value="Zinicin_2_N"/>
</dbReference>
<dbReference type="NCBIfam" id="TIGR03624">
    <property type="entry name" value="putative hydrolase"/>
    <property type="match status" value="1"/>
</dbReference>
<dbReference type="RefSeq" id="WP_149689044.1">
    <property type="nucleotide sequence ID" value="NZ_SDPQ02000002.1"/>
</dbReference>
<name>A0A5M4FEP5_9ACTN</name>
<organism evidence="2 3">
    <name type="scientific">Aeromicrobium ginsengisoli</name>
    <dbReference type="NCBI Taxonomy" id="363867"/>
    <lineage>
        <taxon>Bacteria</taxon>
        <taxon>Bacillati</taxon>
        <taxon>Actinomycetota</taxon>
        <taxon>Actinomycetes</taxon>
        <taxon>Propionibacteriales</taxon>
        <taxon>Nocardioidaceae</taxon>
        <taxon>Aeromicrobium</taxon>
    </lineage>
</organism>
<keyword evidence="2" id="KW-0645">Protease</keyword>
<proteinExistence type="predicted"/>
<feature type="compositionally biased region" description="Acidic residues" evidence="1">
    <location>
        <begin position="418"/>
        <end position="435"/>
    </location>
</feature>
<gene>
    <name evidence="2" type="ORF">ESP70_009530</name>
</gene>
<comment type="caution">
    <text evidence="2">The sequence shown here is derived from an EMBL/GenBank/DDBJ whole genome shotgun (WGS) entry which is preliminary data.</text>
</comment>
<evidence type="ECO:0000313" key="2">
    <source>
        <dbReference type="EMBL" id="KAA1397596.1"/>
    </source>
</evidence>
<dbReference type="InterPro" id="IPR018766">
    <property type="entry name" value="Zinicin_2"/>
</dbReference>
<dbReference type="GO" id="GO:0008237">
    <property type="term" value="F:metallopeptidase activity"/>
    <property type="evidence" value="ECO:0007669"/>
    <property type="project" value="UniProtKB-KW"/>
</dbReference>
<protein>
    <submittedName>
        <fullName evidence="2">Zinc-dependent metalloprotease</fullName>
    </submittedName>
</protein>
<reference evidence="2" key="1">
    <citation type="submission" date="2019-09" db="EMBL/GenBank/DDBJ databases">
        <authorList>
            <person name="Li J."/>
        </authorList>
    </citation>
    <scope>NUCLEOTIDE SEQUENCE [LARGE SCALE GENOMIC DNA]</scope>
    <source>
        <strain evidence="2">JCM 14732</strain>
    </source>
</reference>
<feature type="region of interest" description="Disordered" evidence="1">
    <location>
        <begin position="390"/>
        <end position="435"/>
    </location>
</feature>
<dbReference type="PANTHER" id="PTHR39420">
    <property type="match status" value="1"/>
</dbReference>
<dbReference type="SUPFAM" id="SSF55486">
    <property type="entry name" value="Metalloproteases ('zincins'), catalytic domain"/>
    <property type="match status" value="1"/>
</dbReference>